<keyword evidence="3" id="KW-1185">Reference proteome</keyword>
<accession>A0ABX7XBK0</accession>
<evidence type="ECO:0000256" key="1">
    <source>
        <dbReference type="SAM" id="Phobius"/>
    </source>
</evidence>
<proteinExistence type="predicted"/>
<dbReference type="Proteomes" id="UP000672011">
    <property type="component" value="Chromosome"/>
</dbReference>
<sequence>MITIRNILSILIKLIGFIFILISFIYILPGYFHLIFLDDVMYSDEILENPDVNMSTTLVITDIIINIALYFLLIYKTDLVIKLLRIDKSFIDMPINSLDINLQKYTQITLSVAAIVLFVLSIPEIIISTIQHFRVKNEYLSLDSYALIDNIFIGIISVLLIVFNDKISRLLTK</sequence>
<feature type="transmembrane region" description="Helical" evidence="1">
    <location>
        <begin position="7"/>
        <end position="32"/>
    </location>
</feature>
<protein>
    <recommendedName>
        <fullName evidence="4">DUF2975 domain-containing protein</fullName>
    </recommendedName>
</protein>
<evidence type="ECO:0000313" key="2">
    <source>
        <dbReference type="EMBL" id="QTV05277.1"/>
    </source>
</evidence>
<reference evidence="2 3" key="1">
    <citation type="journal article" date="2021" name="Int. J. Syst. Evol. Microbiol.">
        <title>Faecalibacter bovis sp. nov., isolated from cow faeces.</title>
        <authorList>
            <person name="Li F."/>
            <person name="Zhao W."/>
            <person name="Hong Q."/>
            <person name="Shao Q."/>
            <person name="Song J."/>
            <person name="Yang S."/>
        </authorList>
    </citation>
    <scope>NUCLEOTIDE SEQUENCE [LARGE SCALE GENOMIC DNA]</scope>
    <source>
        <strain evidence="2 3">ZY171143</strain>
    </source>
</reference>
<dbReference type="RefSeq" id="WP_230475906.1">
    <property type="nucleotide sequence ID" value="NZ_CP072842.1"/>
</dbReference>
<name>A0ABX7XBK0_9FLAO</name>
<keyword evidence="1" id="KW-0472">Membrane</keyword>
<keyword evidence="1" id="KW-0812">Transmembrane</keyword>
<reference evidence="3" key="2">
    <citation type="submission" date="2021-04" db="EMBL/GenBank/DDBJ databases">
        <title>Taxonomy of Flavobacteriaceae bacterium ZY171143.</title>
        <authorList>
            <person name="Li F."/>
        </authorList>
    </citation>
    <scope>NUCLEOTIDE SEQUENCE [LARGE SCALE GENOMIC DNA]</scope>
    <source>
        <strain evidence="3">ZY171143</strain>
    </source>
</reference>
<gene>
    <name evidence="2" type="ORF">J9309_10895</name>
</gene>
<evidence type="ECO:0008006" key="4">
    <source>
        <dbReference type="Google" id="ProtNLM"/>
    </source>
</evidence>
<feature type="transmembrane region" description="Helical" evidence="1">
    <location>
        <begin position="108"/>
        <end position="133"/>
    </location>
</feature>
<keyword evidence="1" id="KW-1133">Transmembrane helix</keyword>
<feature type="transmembrane region" description="Helical" evidence="1">
    <location>
        <begin position="52"/>
        <end position="75"/>
    </location>
</feature>
<dbReference type="EMBL" id="CP072842">
    <property type="protein sequence ID" value="QTV05277.1"/>
    <property type="molecule type" value="Genomic_DNA"/>
</dbReference>
<evidence type="ECO:0000313" key="3">
    <source>
        <dbReference type="Proteomes" id="UP000672011"/>
    </source>
</evidence>
<feature type="transmembrane region" description="Helical" evidence="1">
    <location>
        <begin position="145"/>
        <end position="163"/>
    </location>
</feature>
<organism evidence="2 3">
    <name type="scientific">Faecalibacter bovis</name>
    <dbReference type="NCBI Taxonomy" id="2898187"/>
    <lineage>
        <taxon>Bacteria</taxon>
        <taxon>Pseudomonadati</taxon>
        <taxon>Bacteroidota</taxon>
        <taxon>Flavobacteriia</taxon>
        <taxon>Flavobacteriales</taxon>
        <taxon>Weeksellaceae</taxon>
        <taxon>Faecalibacter</taxon>
    </lineage>
</organism>